<dbReference type="Proteomes" id="UP000239649">
    <property type="component" value="Unassembled WGS sequence"/>
</dbReference>
<dbReference type="InterPro" id="IPR007704">
    <property type="entry name" value="PIG-M"/>
</dbReference>
<feature type="transmembrane region" description="Helical" evidence="11">
    <location>
        <begin position="90"/>
        <end position="110"/>
    </location>
</feature>
<evidence type="ECO:0000256" key="10">
    <source>
        <dbReference type="ARBA" id="ARBA00023136"/>
    </source>
</evidence>
<dbReference type="Pfam" id="PF05007">
    <property type="entry name" value="Mannosyl_trans"/>
    <property type="match status" value="1"/>
</dbReference>
<feature type="transmembrane region" description="Helical" evidence="11">
    <location>
        <begin position="359"/>
        <end position="376"/>
    </location>
</feature>
<evidence type="ECO:0000256" key="1">
    <source>
        <dbReference type="ARBA" id="ARBA00004477"/>
    </source>
</evidence>
<evidence type="ECO:0000256" key="9">
    <source>
        <dbReference type="ARBA" id="ARBA00022989"/>
    </source>
</evidence>
<evidence type="ECO:0000256" key="3">
    <source>
        <dbReference type="ARBA" id="ARBA00011071"/>
    </source>
</evidence>
<dbReference type="GO" id="GO:1990529">
    <property type="term" value="C:glycosylphosphatidylinositol-mannosyltransferase I complex"/>
    <property type="evidence" value="ECO:0007669"/>
    <property type="project" value="TreeGrafter"/>
</dbReference>
<dbReference type="GO" id="GO:0006506">
    <property type="term" value="P:GPI anchor biosynthetic process"/>
    <property type="evidence" value="ECO:0007669"/>
    <property type="project" value="UniProtKB-UniPathway"/>
</dbReference>
<comment type="caution">
    <text evidence="12">The sequence shown here is derived from an EMBL/GenBank/DDBJ whole genome shotgun (WGS) entry which is preliminary data.</text>
</comment>
<dbReference type="EC" id="2.4.1.-" evidence="11"/>
<reference evidence="12 13" key="1">
    <citation type="journal article" date="2018" name="Plant J.">
        <title>Genome sequences of Chlorella sorokiniana UTEX 1602 and Micractinium conductrix SAG 241.80: implications to maltose excretion by a green alga.</title>
        <authorList>
            <person name="Arriola M.B."/>
            <person name="Velmurugan N."/>
            <person name="Zhang Y."/>
            <person name="Plunkett M.H."/>
            <person name="Hondzo H."/>
            <person name="Barney B.M."/>
        </authorList>
    </citation>
    <scope>NUCLEOTIDE SEQUENCE [LARGE SCALE GENOMIC DNA]</scope>
    <source>
        <strain evidence="12 13">SAG 241.80</strain>
    </source>
</reference>
<evidence type="ECO:0000256" key="2">
    <source>
        <dbReference type="ARBA" id="ARBA00004687"/>
    </source>
</evidence>
<dbReference type="GO" id="GO:0005789">
    <property type="term" value="C:endoplasmic reticulum membrane"/>
    <property type="evidence" value="ECO:0007669"/>
    <property type="project" value="UniProtKB-SubCell"/>
</dbReference>
<comment type="pathway">
    <text evidence="2 11">Glycolipid biosynthesis; glycosylphosphatidylinositol-anchor biosynthesis.</text>
</comment>
<keyword evidence="6 11" id="KW-0808">Transferase</keyword>
<proteinExistence type="inferred from homology"/>
<dbReference type="GO" id="GO:0051751">
    <property type="term" value="F:alpha-1,4-mannosyltransferase activity"/>
    <property type="evidence" value="ECO:0007669"/>
    <property type="project" value="InterPro"/>
</dbReference>
<evidence type="ECO:0000256" key="8">
    <source>
        <dbReference type="ARBA" id="ARBA00022824"/>
    </source>
</evidence>
<evidence type="ECO:0000313" key="12">
    <source>
        <dbReference type="EMBL" id="PSC68215.1"/>
    </source>
</evidence>
<sequence length="464" mass="48781">MASRRESGGGWGSPVALLAAGAAVRAALLAWGAWQDGALAVKYTDIDYQVYSDAAAFMAAGGSPYERSTYRYTPLLAAALLPNARGFKRWGKLLFCVADLAAAWMLSALLARRGGGSPQVQAAGVALWLFSPFTVTISTRGNGEALVACMLLGLLLALEAGRLVPAALLFGLAVHWRVYPVIFALPLLRHFALQRHAARSAARTAGGAARSSAARRQQQGTARGVRACLAAAARAVVSPCGAAFAALSGGLFLGLGTACYARYGWPFLHETYLYHAARTDPRHNFSPYFYPAYLASSGAAAGVAGSSGRSSWDVGWAFTAAQAVVQAAVGWRCAADLPFCFLLQTLALVAFNKVCTAQYFVWYLSFLPLVLPDLAAAPNRGRLAAAGAAWGAAMAHWLGWAYLLEFQGRGVHLSVWAASLAFLAAHVWLICELLTAWRAAQAGKAVKAARTRGGGGARAAVAAR</sequence>
<feature type="transmembrane region" description="Helical" evidence="11">
    <location>
        <begin position="122"/>
        <end position="139"/>
    </location>
</feature>
<evidence type="ECO:0000256" key="7">
    <source>
        <dbReference type="ARBA" id="ARBA00022692"/>
    </source>
</evidence>
<evidence type="ECO:0000256" key="5">
    <source>
        <dbReference type="ARBA" id="ARBA00022676"/>
    </source>
</evidence>
<keyword evidence="10 11" id="KW-0472">Membrane</keyword>
<comment type="subcellular location">
    <subcellularLocation>
        <location evidence="1 11">Endoplasmic reticulum membrane</location>
        <topology evidence="1 11">Multi-pass membrane protein</topology>
    </subcellularLocation>
</comment>
<keyword evidence="4 11" id="KW-0337">GPI-anchor biosynthesis</keyword>
<dbReference type="GO" id="GO:0004376">
    <property type="term" value="F:GPI mannosyltransferase activity"/>
    <property type="evidence" value="ECO:0007669"/>
    <property type="project" value="InterPro"/>
</dbReference>
<protein>
    <recommendedName>
        <fullName evidence="11">GPI mannosyltransferase 1</fullName>
        <ecNumber evidence="11">2.4.1.-</ecNumber>
    </recommendedName>
    <alternativeName>
        <fullName evidence="11">GPI mannosyltransferase I</fullName>
    </alternativeName>
</protein>
<feature type="transmembrane region" description="Helical" evidence="11">
    <location>
        <begin position="145"/>
        <end position="161"/>
    </location>
</feature>
<feature type="transmembrane region" description="Helical" evidence="11">
    <location>
        <begin position="383"/>
        <end position="403"/>
    </location>
</feature>
<keyword evidence="7 11" id="KW-0812">Transmembrane</keyword>
<keyword evidence="5 11" id="KW-0328">Glycosyltransferase</keyword>
<feature type="transmembrane region" description="Helical" evidence="11">
    <location>
        <begin position="12"/>
        <end position="34"/>
    </location>
</feature>
<organism evidence="12 13">
    <name type="scientific">Micractinium conductrix</name>
    <dbReference type="NCBI Taxonomy" id="554055"/>
    <lineage>
        <taxon>Eukaryota</taxon>
        <taxon>Viridiplantae</taxon>
        <taxon>Chlorophyta</taxon>
        <taxon>core chlorophytes</taxon>
        <taxon>Trebouxiophyceae</taxon>
        <taxon>Chlorellales</taxon>
        <taxon>Chlorellaceae</taxon>
        <taxon>Chlorella clade</taxon>
        <taxon>Micractinium</taxon>
    </lineage>
</organism>
<gene>
    <name evidence="12" type="ORF">C2E20_8183</name>
</gene>
<keyword evidence="8 11" id="KW-0256">Endoplasmic reticulum</keyword>
<feature type="transmembrane region" description="Helical" evidence="11">
    <location>
        <begin position="168"/>
        <end position="188"/>
    </location>
</feature>
<evidence type="ECO:0000256" key="6">
    <source>
        <dbReference type="ARBA" id="ARBA00022679"/>
    </source>
</evidence>
<dbReference type="EMBL" id="LHPF02000040">
    <property type="protein sequence ID" value="PSC68215.1"/>
    <property type="molecule type" value="Genomic_DNA"/>
</dbReference>
<accession>A0A2P6V294</accession>
<dbReference type="UniPathway" id="UPA00196"/>
<comment type="similarity">
    <text evidence="3 11">Belongs to the PIGM family.</text>
</comment>
<dbReference type="PANTHER" id="PTHR12886:SF0">
    <property type="entry name" value="GPI MANNOSYLTRANSFERASE 1"/>
    <property type="match status" value="1"/>
</dbReference>
<feature type="transmembrane region" description="Helical" evidence="11">
    <location>
        <begin position="415"/>
        <end position="437"/>
    </location>
</feature>
<evidence type="ECO:0000256" key="4">
    <source>
        <dbReference type="ARBA" id="ARBA00022502"/>
    </source>
</evidence>
<dbReference type="AlphaFoldDB" id="A0A2P6V294"/>
<dbReference type="OrthoDB" id="1741594at2759"/>
<keyword evidence="9 11" id="KW-1133">Transmembrane helix</keyword>
<evidence type="ECO:0000313" key="13">
    <source>
        <dbReference type="Proteomes" id="UP000239649"/>
    </source>
</evidence>
<name>A0A2P6V294_9CHLO</name>
<comment type="function">
    <text evidence="11">Catalytic subunit of the glycosylphosphatidylinositol-mannosyltransferase I complex which catalyzes the transfer of the first mannose, via an alpha-1,4 bond from a dolichol-phosphate-mannose (Dol-P-Man) to the glucosaminyl acyl phosphatidylinositol (GlcN-(acyl)PI) intermediate to generate alpha-D-Man-(1-&gt;4)-alpha-D-GlcN-(1-&gt;6)-(1-radyl,2-acyl-sn-glycero-3-phospho)-2-acyl-inositol and participates in the sixth step of the glycosylphosphatidylinositol-anchor biosynthesis.</text>
</comment>
<evidence type="ECO:0000256" key="11">
    <source>
        <dbReference type="RuleBase" id="RU365064"/>
    </source>
</evidence>
<keyword evidence="13" id="KW-1185">Reference proteome</keyword>
<dbReference type="PANTHER" id="PTHR12886">
    <property type="entry name" value="PIG-M MANNOSYLTRANSFERASE"/>
    <property type="match status" value="1"/>
</dbReference>
<dbReference type="STRING" id="554055.A0A2P6V294"/>